<name>A0ABN8P3U0_9CNID</name>
<protein>
    <submittedName>
        <fullName evidence="1">Uncharacterized protein</fullName>
    </submittedName>
</protein>
<evidence type="ECO:0000313" key="1">
    <source>
        <dbReference type="EMBL" id="CAH3132622.1"/>
    </source>
</evidence>
<dbReference type="EMBL" id="CALNXK010000051">
    <property type="protein sequence ID" value="CAH3132622.1"/>
    <property type="molecule type" value="Genomic_DNA"/>
</dbReference>
<accession>A0ABN8P3U0</accession>
<keyword evidence="2" id="KW-1185">Reference proteome</keyword>
<organism evidence="1 2">
    <name type="scientific">Porites lobata</name>
    <dbReference type="NCBI Taxonomy" id="104759"/>
    <lineage>
        <taxon>Eukaryota</taxon>
        <taxon>Metazoa</taxon>
        <taxon>Cnidaria</taxon>
        <taxon>Anthozoa</taxon>
        <taxon>Hexacorallia</taxon>
        <taxon>Scleractinia</taxon>
        <taxon>Fungiina</taxon>
        <taxon>Poritidae</taxon>
        <taxon>Porites</taxon>
    </lineage>
</organism>
<feature type="non-terminal residue" evidence="1">
    <location>
        <position position="1"/>
    </location>
</feature>
<gene>
    <name evidence="1" type="ORF">PLOB_00036028</name>
</gene>
<sequence>IEITDKWYEHEPETVTHNKDNNITIMWDMPVNTDRTITANTPDIIETEKKCKYKDLELEIQRMWHMKTVVIPV</sequence>
<comment type="caution">
    <text evidence="1">The sequence shown here is derived from an EMBL/GenBank/DDBJ whole genome shotgun (WGS) entry which is preliminary data.</text>
</comment>
<evidence type="ECO:0000313" key="2">
    <source>
        <dbReference type="Proteomes" id="UP001159405"/>
    </source>
</evidence>
<feature type="non-terminal residue" evidence="1">
    <location>
        <position position="73"/>
    </location>
</feature>
<dbReference type="Proteomes" id="UP001159405">
    <property type="component" value="Unassembled WGS sequence"/>
</dbReference>
<reference evidence="1 2" key="1">
    <citation type="submission" date="2022-05" db="EMBL/GenBank/DDBJ databases">
        <authorList>
            <consortium name="Genoscope - CEA"/>
            <person name="William W."/>
        </authorList>
    </citation>
    <scope>NUCLEOTIDE SEQUENCE [LARGE SCALE GENOMIC DNA]</scope>
</reference>
<proteinExistence type="predicted"/>